<feature type="region of interest" description="Disordered" evidence="1">
    <location>
        <begin position="102"/>
        <end position="126"/>
    </location>
</feature>
<keyword evidence="3" id="KW-1185">Reference proteome</keyword>
<dbReference type="EMBL" id="VFQX01000006">
    <property type="protein sequence ID" value="KAF0983551.1"/>
    <property type="molecule type" value="Genomic_DNA"/>
</dbReference>
<feature type="compositionally biased region" description="Polar residues" evidence="1">
    <location>
        <begin position="28"/>
        <end position="43"/>
    </location>
</feature>
<dbReference type="GeneID" id="68117831"/>
<proteinExistence type="predicted"/>
<evidence type="ECO:0000256" key="1">
    <source>
        <dbReference type="SAM" id="MobiDB-lite"/>
    </source>
</evidence>
<gene>
    <name evidence="2" type="ORF">FDP41_010616</name>
</gene>
<dbReference type="VEuPathDB" id="AmoebaDB:NfTy_013530"/>
<feature type="compositionally biased region" description="Low complexity" evidence="1">
    <location>
        <begin position="1"/>
        <end position="13"/>
    </location>
</feature>
<dbReference type="VEuPathDB" id="AmoebaDB:FDP41_010616"/>
<evidence type="ECO:0000313" key="3">
    <source>
        <dbReference type="Proteomes" id="UP000444721"/>
    </source>
</evidence>
<comment type="caution">
    <text evidence="2">The sequence shown here is derived from an EMBL/GenBank/DDBJ whole genome shotgun (WGS) entry which is preliminary data.</text>
</comment>
<reference evidence="2 3" key="1">
    <citation type="journal article" date="2019" name="Sci. Rep.">
        <title>Nanopore sequencing improves the draft genome of the human pathogenic amoeba Naegleria fowleri.</title>
        <authorList>
            <person name="Liechti N."/>
            <person name="Schurch N."/>
            <person name="Bruggmann R."/>
            <person name="Wittwer M."/>
        </authorList>
    </citation>
    <scope>NUCLEOTIDE SEQUENCE [LARGE SCALE GENOMIC DNA]</scope>
    <source>
        <strain evidence="2 3">ATCC 30894</strain>
    </source>
</reference>
<feature type="region of interest" description="Disordered" evidence="1">
    <location>
        <begin position="1"/>
        <end position="43"/>
    </location>
</feature>
<feature type="region of interest" description="Disordered" evidence="1">
    <location>
        <begin position="157"/>
        <end position="180"/>
    </location>
</feature>
<organism evidence="2 3">
    <name type="scientific">Naegleria fowleri</name>
    <name type="common">Brain eating amoeba</name>
    <dbReference type="NCBI Taxonomy" id="5763"/>
    <lineage>
        <taxon>Eukaryota</taxon>
        <taxon>Discoba</taxon>
        <taxon>Heterolobosea</taxon>
        <taxon>Tetramitia</taxon>
        <taxon>Eutetramitia</taxon>
        <taxon>Vahlkampfiidae</taxon>
        <taxon>Naegleria</taxon>
    </lineage>
</organism>
<protein>
    <submittedName>
        <fullName evidence="2">Uncharacterized protein</fullName>
    </submittedName>
</protein>
<feature type="compositionally biased region" description="Basic and acidic residues" evidence="1">
    <location>
        <begin position="162"/>
        <end position="175"/>
    </location>
</feature>
<accession>A0A6A5C8S3</accession>
<dbReference type="VEuPathDB" id="AmoebaDB:NF0072440"/>
<dbReference type="AlphaFoldDB" id="A0A6A5C8S3"/>
<dbReference type="Proteomes" id="UP000444721">
    <property type="component" value="Unassembled WGS sequence"/>
</dbReference>
<dbReference type="RefSeq" id="XP_044568264.1">
    <property type="nucleotide sequence ID" value="XM_044700934.1"/>
</dbReference>
<feature type="compositionally biased region" description="Basic and acidic residues" evidence="1">
    <location>
        <begin position="14"/>
        <end position="27"/>
    </location>
</feature>
<evidence type="ECO:0000313" key="2">
    <source>
        <dbReference type="EMBL" id="KAF0983551.1"/>
    </source>
</evidence>
<sequence>MSDNDNNSSNDAQQHSDDYSENAENHHQTNMIMSNENQTGSMSENEIISRDLPTSKPMNIFLSSEFDPLRVLHDNTYVQPPITNVKPYKSFSALNLNQLLARPTNKQQQIQKSKQTNPPDKNSRLISESNNMVSGISFEQDITMNTAPQSEALAPTHISSRSVDDQNFDQRKPSLHELPPLQPHETYEYFFFFFGKKIFEEGSSLPITV</sequence>
<name>A0A6A5C8S3_NAEFO</name>